<dbReference type="SMART" id="SM00347">
    <property type="entry name" value="HTH_MARR"/>
    <property type="match status" value="1"/>
</dbReference>
<dbReference type="Proteomes" id="UP000198424">
    <property type="component" value="Unassembled WGS sequence"/>
</dbReference>
<evidence type="ECO:0000313" key="5">
    <source>
        <dbReference type="Proteomes" id="UP000198424"/>
    </source>
</evidence>
<feature type="domain" description="HTH marR-type" evidence="1">
    <location>
        <begin position="33"/>
        <end position="133"/>
    </location>
</feature>
<dbReference type="SUPFAM" id="SSF46785">
    <property type="entry name" value="Winged helix' DNA-binding domain"/>
    <property type="match status" value="1"/>
</dbReference>
<evidence type="ECO:0000313" key="3">
    <source>
        <dbReference type="EMBL" id="OXA93366.1"/>
    </source>
</evidence>
<sequence length="163" mass="19194">MQNDFLIELQLVGLTSRLKRLTDNILYSTKDFYKAVGVDIEPNWHLIFLLLKKHEELTVTEISERLQMSHPAIVKIIRNMKAKEYIETKTDTNDSRKQLLYLTDKAKLALPQLEKCWEACILTMNELLEGNELFLKNLELIEEKIGKKSYKERTLNNLKKIEK</sequence>
<dbReference type="InterPro" id="IPR039422">
    <property type="entry name" value="MarR/SlyA-like"/>
</dbReference>
<dbReference type="InterPro" id="IPR036390">
    <property type="entry name" value="WH_DNA-bd_sf"/>
</dbReference>
<accession>A0A085ZZZ6</accession>
<evidence type="ECO:0000313" key="4">
    <source>
        <dbReference type="Proteomes" id="UP000028712"/>
    </source>
</evidence>
<dbReference type="EMBL" id="MUGY01000015">
    <property type="protein sequence ID" value="OXA93366.1"/>
    <property type="molecule type" value="Genomic_DNA"/>
</dbReference>
<dbReference type="InterPro" id="IPR036388">
    <property type="entry name" value="WH-like_DNA-bd_sf"/>
</dbReference>
<dbReference type="Gene3D" id="1.10.10.10">
    <property type="entry name" value="Winged helix-like DNA-binding domain superfamily/Winged helix DNA-binding domain"/>
    <property type="match status" value="1"/>
</dbReference>
<organism evidence="2 4">
    <name type="scientific">Flavobacterium hydatis</name>
    <name type="common">Cytophaga aquatilis</name>
    <dbReference type="NCBI Taxonomy" id="991"/>
    <lineage>
        <taxon>Bacteria</taxon>
        <taxon>Pseudomonadati</taxon>
        <taxon>Bacteroidota</taxon>
        <taxon>Flavobacteriia</taxon>
        <taxon>Flavobacteriales</taxon>
        <taxon>Flavobacteriaceae</taxon>
        <taxon>Flavobacterium</taxon>
    </lineage>
</organism>
<comment type="caution">
    <text evidence="2">The sequence shown here is derived from an EMBL/GenBank/DDBJ whole genome shotgun (WGS) entry which is preliminary data.</text>
</comment>
<dbReference type="Pfam" id="PF12802">
    <property type="entry name" value="MarR_2"/>
    <property type="match status" value="1"/>
</dbReference>
<dbReference type="AlphaFoldDB" id="A0A085ZZZ6"/>
<name>A0A085ZZZ6_FLAHY</name>
<dbReference type="STRING" id="991.IW20_21235"/>
<keyword evidence="5" id="KW-1185">Reference proteome</keyword>
<dbReference type="PANTHER" id="PTHR33164:SF43">
    <property type="entry name" value="HTH-TYPE TRANSCRIPTIONAL REPRESSOR YETL"/>
    <property type="match status" value="1"/>
</dbReference>
<dbReference type="CDD" id="cd00090">
    <property type="entry name" value="HTH_ARSR"/>
    <property type="match status" value="1"/>
</dbReference>
<evidence type="ECO:0000313" key="2">
    <source>
        <dbReference type="EMBL" id="KFF10010.1"/>
    </source>
</evidence>
<dbReference type="PANTHER" id="PTHR33164">
    <property type="entry name" value="TRANSCRIPTIONAL REGULATOR, MARR FAMILY"/>
    <property type="match status" value="1"/>
</dbReference>
<dbReference type="Proteomes" id="UP000028712">
    <property type="component" value="Unassembled WGS sequence"/>
</dbReference>
<dbReference type="InterPro" id="IPR011991">
    <property type="entry name" value="ArsR-like_HTH"/>
</dbReference>
<evidence type="ECO:0000259" key="1">
    <source>
        <dbReference type="SMART" id="SM00347"/>
    </source>
</evidence>
<dbReference type="GO" id="GO:0006950">
    <property type="term" value="P:response to stress"/>
    <property type="evidence" value="ECO:0007669"/>
    <property type="project" value="TreeGrafter"/>
</dbReference>
<dbReference type="eggNOG" id="COG1846">
    <property type="taxonomic scope" value="Bacteria"/>
</dbReference>
<protein>
    <submittedName>
        <fullName evidence="3">Transcriptional regulator</fullName>
    </submittedName>
</protein>
<dbReference type="EMBL" id="JPRM01000042">
    <property type="protein sequence ID" value="KFF10010.1"/>
    <property type="molecule type" value="Genomic_DNA"/>
</dbReference>
<reference evidence="3 5" key="2">
    <citation type="submission" date="2016-11" db="EMBL/GenBank/DDBJ databases">
        <title>Whole genomes of Flavobacteriaceae.</title>
        <authorList>
            <person name="Stine C."/>
            <person name="Li C."/>
            <person name="Tadesse D."/>
        </authorList>
    </citation>
    <scope>NUCLEOTIDE SEQUENCE [LARGE SCALE GENOMIC DNA]</scope>
    <source>
        <strain evidence="3 5">ATCC 29551</strain>
    </source>
</reference>
<dbReference type="GO" id="GO:0003700">
    <property type="term" value="F:DNA-binding transcription factor activity"/>
    <property type="evidence" value="ECO:0007669"/>
    <property type="project" value="InterPro"/>
</dbReference>
<reference evidence="2 4" key="1">
    <citation type="submission" date="2014-07" db="EMBL/GenBank/DDBJ databases">
        <title>Genome of Flavobacterium hydatis DSM 2063.</title>
        <authorList>
            <person name="Pipes S.E."/>
            <person name="Stropko S.J."/>
            <person name="Newman J.D."/>
        </authorList>
    </citation>
    <scope>NUCLEOTIDE SEQUENCE [LARGE SCALE GENOMIC DNA]</scope>
    <source>
        <strain evidence="2 4">DSM 2063</strain>
    </source>
</reference>
<dbReference type="InterPro" id="IPR000835">
    <property type="entry name" value="HTH_MarR-typ"/>
</dbReference>
<proteinExistence type="predicted"/>
<gene>
    <name evidence="3" type="ORF">B0A62_14035</name>
    <name evidence="2" type="ORF">IW20_21235</name>
</gene>